<evidence type="ECO:0000256" key="6">
    <source>
        <dbReference type="ARBA" id="ARBA00023288"/>
    </source>
</evidence>
<name>A0A383WP63_TETOB</name>
<dbReference type="InterPro" id="IPR016024">
    <property type="entry name" value="ARM-type_fold"/>
</dbReference>
<dbReference type="Pfam" id="PF00514">
    <property type="entry name" value="Arm"/>
    <property type="match status" value="3"/>
</dbReference>
<feature type="repeat" description="ARM" evidence="8">
    <location>
        <begin position="79"/>
        <end position="121"/>
    </location>
</feature>
<comment type="similarity">
    <text evidence="2">Belongs to the beta-catenin family.</text>
</comment>
<evidence type="ECO:0000256" key="8">
    <source>
        <dbReference type="PROSITE-ProRule" id="PRU00259"/>
    </source>
</evidence>
<dbReference type="SMART" id="SM00185">
    <property type="entry name" value="ARM"/>
    <property type="match status" value="6"/>
</dbReference>
<comment type="subcellular location">
    <subcellularLocation>
        <location evidence="1">Vacuole membrane</location>
        <topology evidence="1">Lipid-anchor</topology>
    </subcellularLocation>
</comment>
<dbReference type="PANTHER" id="PTHR47249">
    <property type="entry name" value="VACUOLAR PROTEIN 8"/>
    <property type="match status" value="1"/>
</dbReference>
<proteinExistence type="inferred from homology"/>
<dbReference type="SUPFAM" id="SSF48371">
    <property type="entry name" value="ARM repeat"/>
    <property type="match status" value="1"/>
</dbReference>
<gene>
    <name evidence="9" type="ORF">BQ4739_LOCUS19252</name>
</gene>
<evidence type="ECO:0000256" key="7">
    <source>
        <dbReference type="ARBA" id="ARBA00026209"/>
    </source>
</evidence>
<dbReference type="InterPro" id="IPR045156">
    <property type="entry name" value="Vac8"/>
</dbReference>
<sequence length="404" mass="40823">MNDAVECACYVLQETAAAVVWALAFEQECRAAIVAAGGIHSLIRLCATSGSTAVLEHAAGALWNLTYDEASRSAVASAGGIPPLVALLQHGSVEVQQHAAGALANLAVDGTLLPTIADTAGVSLLVQLLGSSSTQIVEFAIDIVQDRLSAAAAAAPGSADAEFSKALAVAGGILALVRLLSIQDDGHAGTDLTMRLRAAACLASLATDPVYAKATAEPHGAILALVKLAGSSSSLEEQEEAATILGLIAAADDDCRRAICHANGAAALVGLLSSSSHAVVANTAAAVSNLASDADCRQALAEVGGIQSLLSLLSQVQLWQQQQQQQQQQIVEQQPQPADVDGFTIGDACACAAPAASIADRPSLSLMSGAQSVADSLVSQPDSWLCPMTSVAPLVNNASVVVDV</sequence>
<evidence type="ECO:0000313" key="9">
    <source>
        <dbReference type="EMBL" id="SZX78954.1"/>
    </source>
</evidence>
<evidence type="ECO:0000256" key="1">
    <source>
        <dbReference type="ARBA" id="ARBA00004592"/>
    </source>
</evidence>
<dbReference type="Gene3D" id="1.25.10.10">
    <property type="entry name" value="Leucine-rich Repeat Variant"/>
    <property type="match status" value="3"/>
</dbReference>
<accession>A0A383WP63</accession>
<protein>
    <recommendedName>
        <fullName evidence="7">Vacuolar protein 8</fullName>
    </recommendedName>
</protein>
<dbReference type="PANTHER" id="PTHR47249:SF1">
    <property type="entry name" value="VACUOLAR PROTEIN 8"/>
    <property type="match status" value="1"/>
</dbReference>
<keyword evidence="6" id="KW-0449">Lipoprotein</keyword>
<dbReference type="GO" id="GO:0071562">
    <property type="term" value="P:nucleus-vacuole junction assembly"/>
    <property type="evidence" value="ECO:0007669"/>
    <property type="project" value="InterPro"/>
</dbReference>
<feature type="repeat" description="ARM" evidence="8">
    <location>
        <begin position="263"/>
        <end position="305"/>
    </location>
</feature>
<keyword evidence="4" id="KW-0677">Repeat</keyword>
<feature type="repeat" description="ARM" evidence="8">
    <location>
        <begin position="37"/>
        <end position="80"/>
    </location>
</feature>
<keyword evidence="5" id="KW-0472">Membrane</keyword>
<dbReference type="InterPro" id="IPR011989">
    <property type="entry name" value="ARM-like"/>
</dbReference>
<evidence type="ECO:0000256" key="2">
    <source>
        <dbReference type="ARBA" id="ARBA00005462"/>
    </source>
</evidence>
<dbReference type="AlphaFoldDB" id="A0A383WP63"/>
<dbReference type="PROSITE" id="PS50176">
    <property type="entry name" value="ARM_REPEAT"/>
    <property type="match status" value="3"/>
</dbReference>
<dbReference type="InterPro" id="IPR000225">
    <property type="entry name" value="Armadillo"/>
</dbReference>
<evidence type="ECO:0000256" key="5">
    <source>
        <dbReference type="ARBA" id="ARBA00023136"/>
    </source>
</evidence>
<dbReference type="Proteomes" id="UP000256970">
    <property type="component" value="Unassembled WGS sequence"/>
</dbReference>
<keyword evidence="3" id="KW-0926">Vacuole</keyword>
<dbReference type="EMBL" id="FNXT01001347">
    <property type="protein sequence ID" value="SZX78954.1"/>
    <property type="molecule type" value="Genomic_DNA"/>
</dbReference>
<evidence type="ECO:0000313" key="10">
    <source>
        <dbReference type="Proteomes" id="UP000256970"/>
    </source>
</evidence>
<evidence type="ECO:0000256" key="3">
    <source>
        <dbReference type="ARBA" id="ARBA00022554"/>
    </source>
</evidence>
<dbReference type="GO" id="GO:0005774">
    <property type="term" value="C:vacuolar membrane"/>
    <property type="evidence" value="ECO:0007669"/>
    <property type="project" value="UniProtKB-SubCell"/>
</dbReference>
<evidence type="ECO:0000256" key="4">
    <source>
        <dbReference type="ARBA" id="ARBA00022737"/>
    </source>
</evidence>
<keyword evidence="10" id="KW-1185">Reference proteome</keyword>
<organism evidence="9 10">
    <name type="scientific">Tetradesmus obliquus</name>
    <name type="common">Green alga</name>
    <name type="synonym">Acutodesmus obliquus</name>
    <dbReference type="NCBI Taxonomy" id="3088"/>
    <lineage>
        <taxon>Eukaryota</taxon>
        <taxon>Viridiplantae</taxon>
        <taxon>Chlorophyta</taxon>
        <taxon>core chlorophytes</taxon>
        <taxon>Chlorophyceae</taxon>
        <taxon>CS clade</taxon>
        <taxon>Sphaeropleales</taxon>
        <taxon>Scenedesmaceae</taxon>
        <taxon>Tetradesmus</taxon>
    </lineage>
</organism>
<reference evidence="9 10" key="1">
    <citation type="submission" date="2016-10" db="EMBL/GenBank/DDBJ databases">
        <authorList>
            <person name="Cai Z."/>
        </authorList>
    </citation>
    <scope>NUCLEOTIDE SEQUENCE [LARGE SCALE GENOMIC DNA]</scope>
</reference>
<dbReference type="GO" id="GO:0043495">
    <property type="term" value="F:protein-membrane adaptor activity"/>
    <property type="evidence" value="ECO:0007669"/>
    <property type="project" value="InterPro"/>
</dbReference>